<keyword evidence="5" id="KW-0406">Ion transport</keyword>
<evidence type="ECO:0000256" key="2">
    <source>
        <dbReference type="ARBA" id="ARBA00022448"/>
    </source>
</evidence>
<dbReference type="Proteomes" id="UP000887565">
    <property type="component" value="Unplaced"/>
</dbReference>
<name>A0A915HNI5_ROMCU</name>
<dbReference type="WBParaSite" id="nRc.2.0.1.t02907-RA">
    <property type="protein sequence ID" value="nRc.2.0.1.t02907-RA"/>
    <property type="gene ID" value="nRc.2.0.1.g02907"/>
</dbReference>
<feature type="domain" description="Calmodulin-binding" evidence="9">
    <location>
        <begin position="353"/>
        <end position="429"/>
    </location>
</feature>
<evidence type="ECO:0000256" key="1">
    <source>
        <dbReference type="ARBA" id="ARBA00004141"/>
    </source>
</evidence>
<dbReference type="InterPro" id="IPR036122">
    <property type="entry name" value="CaM-bd_dom_sf"/>
</dbReference>
<evidence type="ECO:0000256" key="6">
    <source>
        <dbReference type="ARBA" id="ARBA00023136"/>
    </source>
</evidence>
<dbReference type="OMA" id="CGRTLAI"/>
<dbReference type="SMART" id="SM01053">
    <property type="entry name" value="CaMBD"/>
    <property type="match status" value="1"/>
</dbReference>
<dbReference type="Gene3D" id="1.10.287.70">
    <property type="match status" value="2"/>
</dbReference>
<dbReference type="Pfam" id="PF02888">
    <property type="entry name" value="CaMBD"/>
    <property type="match status" value="1"/>
</dbReference>
<evidence type="ECO:0000256" key="3">
    <source>
        <dbReference type="ARBA" id="ARBA00022692"/>
    </source>
</evidence>
<keyword evidence="4 8" id="KW-1133">Transmembrane helix</keyword>
<feature type="transmembrane region" description="Helical" evidence="8">
    <location>
        <begin position="248"/>
        <end position="265"/>
    </location>
</feature>
<dbReference type="InterPro" id="IPR015449">
    <property type="entry name" value="K_chnl_Ca-activ_SK"/>
</dbReference>
<evidence type="ECO:0000259" key="9">
    <source>
        <dbReference type="SMART" id="SM01053"/>
    </source>
</evidence>
<evidence type="ECO:0000313" key="11">
    <source>
        <dbReference type="WBParaSite" id="nRc.2.0.1.t02907-RA"/>
    </source>
</evidence>
<keyword evidence="7" id="KW-0407">Ion channel</keyword>
<feature type="transmembrane region" description="Helical" evidence="8">
    <location>
        <begin position="286"/>
        <end position="302"/>
    </location>
</feature>
<evidence type="ECO:0000256" key="5">
    <source>
        <dbReference type="ARBA" id="ARBA00023065"/>
    </source>
</evidence>
<dbReference type="InterPro" id="IPR013099">
    <property type="entry name" value="K_chnl_dom"/>
</dbReference>
<comment type="subcellular location">
    <subcellularLocation>
        <location evidence="1">Membrane</location>
        <topology evidence="1">Multi-pass membrane protein</topology>
    </subcellularLocation>
</comment>
<feature type="transmembrane region" description="Helical" evidence="8">
    <location>
        <begin position="184"/>
        <end position="205"/>
    </location>
</feature>
<dbReference type="PANTHER" id="PTHR10153">
    <property type="entry name" value="SMALL CONDUCTANCE CALCIUM-ACTIVATED POTASSIUM CHANNEL"/>
    <property type="match status" value="1"/>
</dbReference>
<evidence type="ECO:0000256" key="8">
    <source>
        <dbReference type="SAM" id="Phobius"/>
    </source>
</evidence>
<dbReference type="SUPFAM" id="SSF81327">
    <property type="entry name" value="Small-conductance potassium channel"/>
    <property type="match status" value="1"/>
</dbReference>
<dbReference type="Pfam" id="PF03530">
    <property type="entry name" value="SK_channel"/>
    <property type="match status" value="1"/>
</dbReference>
<feature type="transmembrane region" description="Helical" evidence="8">
    <location>
        <begin position="70"/>
        <end position="89"/>
    </location>
</feature>
<dbReference type="GO" id="GO:0005516">
    <property type="term" value="F:calmodulin binding"/>
    <property type="evidence" value="ECO:0007669"/>
    <property type="project" value="InterPro"/>
</dbReference>
<dbReference type="InterPro" id="IPR004178">
    <property type="entry name" value="CaM-bd_dom"/>
</dbReference>
<dbReference type="SUPFAM" id="SSF81324">
    <property type="entry name" value="Voltage-gated potassium channels"/>
    <property type="match status" value="1"/>
</dbReference>
<feature type="transmembrane region" description="Helical" evidence="8">
    <location>
        <begin position="109"/>
        <end position="128"/>
    </location>
</feature>
<dbReference type="GO" id="GO:0016020">
    <property type="term" value="C:membrane"/>
    <property type="evidence" value="ECO:0007669"/>
    <property type="project" value="UniProtKB-SubCell"/>
</dbReference>
<organism evidence="10 11">
    <name type="scientific">Romanomermis culicivorax</name>
    <name type="common">Nematode worm</name>
    <dbReference type="NCBI Taxonomy" id="13658"/>
    <lineage>
        <taxon>Eukaryota</taxon>
        <taxon>Metazoa</taxon>
        <taxon>Ecdysozoa</taxon>
        <taxon>Nematoda</taxon>
        <taxon>Enoplea</taxon>
        <taxon>Dorylaimia</taxon>
        <taxon>Mermithida</taxon>
        <taxon>Mermithoidea</taxon>
        <taxon>Mermithidae</taxon>
        <taxon>Romanomermis</taxon>
    </lineage>
</organism>
<keyword evidence="6 8" id="KW-0472">Membrane</keyword>
<reference evidence="11" key="1">
    <citation type="submission" date="2022-11" db="UniProtKB">
        <authorList>
            <consortium name="WormBaseParasite"/>
        </authorList>
    </citation>
    <scope>IDENTIFICATION</scope>
</reference>
<feature type="transmembrane region" description="Helical" evidence="8">
    <location>
        <begin position="314"/>
        <end position="336"/>
    </location>
</feature>
<evidence type="ECO:0000256" key="4">
    <source>
        <dbReference type="ARBA" id="ARBA00022989"/>
    </source>
</evidence>
<keyword evidence="10" id="KW-1185">Reference proteome</keyword>
<sequence length="478" mass="54984">MRRLERRAFRSRLYASKPYEYHEKVDLECNGSKNGGGAVFRSPYGRLWNDKPNLKLTKRRKVLFGQRVKACDFSLVFALIGIICTIFEAELVANNVTSRSGTISHCLRGAIALTTFVLIVIIIWYHAIELQICVIDSGARDWQVAITAERIVQLTFEVAVCSISPFPNNLLVNMVALQSDHRQIRAISVPLDTVLSIPMFLRLYLFCRFMAIHSRQFQDAATRSIASLNRVSVNFTFVLKTLMHEHPLKVLCGFTLCFWIFHAILKKVSRLTVTFRYDGVPEDYKYLNALWFIMITFKSVGYGDIVPDTYCGRVMAITTGIVGAAVSSALIAVIGMKLELSKAEKHVNNFMTDSKLSRLRKETAAKVLQNTWFIHKYRDCQTRKDEMKLRLFQRKFLASIYEFRKVKWDQRKLAEQGNALVDLAKLQSETHSMIWTMQQNLNDLTSKVIELNYRLDAILLPYSRQQSRLQRHADSIEV</sequence>
<dbReference type="Pfam" id="PF07885">
    <property type="entry name" value="Ion_trans_2"/>
    <property type="match status" value="1"/>
</dbReference>
<keyword evidence="3 8" id="KW-0812">Transmembrane</keyword>
<proteinExistence type="predicted"/>
<keyword evidence="2" id="KW-0813">Transport</keyword>
<protein>
    <submittedName>
        <fullName evidence="11">Calmodulin-binding domain-containing protein</fullName>
    </submittedName>
</protein>
<dbReference type="AlphaFoldDB" id="A0A915HNI5"/>
<accession>A0A915HNI5</accession>
<dbReference type="GO" id="GO:0016286">
    <property type="term" value="F:small conductance calcium-activated potassium channel activity"/>
    <property type="evidence" value="ECO:0007669"/>
    <property type="project" value="InterPro"/>
</dbReference>
<evidence type="ECO:0000313" key="10">
    <source>
        <dbReference type="Proteomes" id="UP000887565"/>
    </source>
</evidence>
<evidence type="ECO:0000256" key="7">
    <source>
        <dbReference type="ARBA" id="ARBA00023303"/>
    </source>
</evidence>